<protein>
    <submittedName>
        <fullName evidence="1">Uncharacterized protein</fullName>
    </submittedName>
</protein>
<sequence length="47" mass="5330">MWLFPGRGTLPESCDKTKIGSPENSCPVIYHGGYMVANYKNGYDFVW</sequence>
<proteinExistence type="predicted"/>
<dbReference type="AlphaFoldDB" id="I3W3V7"/>
<organism evidence="1">
    <name type="scientific">Salmonella enterica subsp. indica</name>
    <dbReference type="NCBI Taxonomy" id="59207"/>
    <lineage>
        <taxon>Bacteria</taxon>
        <taxon>Pseudomonadati</taxon>
        <taxon>Pseudomonadota</taxon>
        <taxon>Gammaproteobacteria</taxon>
        <taxon>Enterobacterales</taxon>
        <taxon>Enterobacteriaceae</taxon>
        <taxon>Salmonella</taxon>
    </lineage>
</organism>
<accession>I3W3V7</accession>
<evidence type="ECO:0000313" key="1">
    <source>
        <dbReference type="EMBL" id="AFK90284.1"/>
    </source>
</evidence>
<dbReference type="EMBL" id="JQ418540">
    <property type="protein sequence ID" value="AFK90284.1"/>
    <property type="molecule type" value="Genomic_DNA"/>
</dbReference>
<geneLocation type="plasmid" evidence="1">
    <name>pSARC14-41</name>
</geneLocation>
<reference evidence="1" key="1">
    <citation type="submission" date="2012-01" db="EMBL/GenBank/DDBJ databases">
        <authorList>
            <person name="Summers A.O."/>
            <person name="Wireman J."/>
            <person name="Williams L.E."/>
            <person name="Farina S."/>
        </authorList>
    </citation>
    <scope>NUCLEOTIDE SEQUENCE</scope>
    <source>
        <strain evidence="1">SARC14</strain>
        <plasmid evidence="1">pSARC14-41</plasmid>
    </source>
</reference>
<keyword evidence="1" id="KW-0614">Plasmid</keyword>
<name>I3W3V7_SALER</name>